<dbReference type="CDD" id="cd12107">
    <property type="entry name" value="Hemerythrin"/>
    <property type="match status" value="1"/>
</dbReference>
<dbReference type="InterPro" id="IPR012312">
    <property type="entry name" value="Hemerythrin-like"/>
</dbReference>
<evidence type="ECO:0000313" key="6">
    <source>
        <dbReference type="EMBL" id="BBD77961.1"/>
    </source>
</evidence>
<dbReference type="AlphaFoldDB" id="A0A2Z6DZK5"/>
<dbReference type="NCBIfam" id="TIGR02481">
    <property type="entry name" value="hemeryth_dom"/>
    <property type="match status" value="1"/>
</dbReference>
<organism evidence="6 7">
    <name type="scientific">Hydrogenophilus thermoluteolus</name>
    <name type="common">Pseudomonas hydrogenothermophila</name>
    <dbReference type="NCBI Taxonomy" id="297"/>
    <lineage>
        <taxon>Bacteria</taxon>
        <taxon>Pseudomonadati</taxon>
        <taxon>Pseudomonadota</taxon>
        <taxon>Hydrogenophilia</taxon>
        <taxon>Hydrogenophilales</taxon>
        <taxon>Hydrogenophilaceae</taxon>
        <taxon>Hydrogenophilus</taxon>
    </lineage>
</organism>
<keyword evidence="2" id="KW-0813">Transport</keyword>
<dbReference type="GO" id="GO:0005344">
    <property type="term" value="F:oxygen carrier activity"/>
    <property type="evidence" value="ECO:0007669"/>
    <property type="project" value="UniProtKB-KW"/>
</dbReference>
<dbReference type="PANTHER" id="PTHR37164">
    <property type="entry name" value="BACTERIOHEMERYTHRIN"/>
    <property type="match status" value="1"/>
</dbReference>
<dbReference type="SUPFAM" id="SSF47188">
    <property type="entry name" value="Hemerythrin-like"/>
    <property type="match status" value="1"/>
</dbReference>
<feature type="domain" description="Hemerythrin-like" evidence="5">
    <location>
        <begin position="21"/>
        <end position="142"/>
    </location>
</feature>
<keyword evidence="7" id="KW-1185">Reference proteome</keyword>
<dbReference type="Proteomes" id="UP000262004">
    <property type="component" value="Chromosome"/>
</dbReference>
<name>A0A2Z6DZK5_HYDTE</name>
<keyword evidence="3" id="KW-0479">Metal-binding</keyword>
<dbReference type="InterPro" id="IPR050669">
    <property type="entry name" value="Hemerythrin"/>
</dbReference>
<protein>
    <submittedName>
        <fullName evidence="6">Hemerythrin</fullName>
    </submittedName>
</protein>
<evidence type="ECO:0000256" key="2">
    <source>
        <dbReference type="ARBA" id="ARBA00022621"/>
    </source>
</evidence>
<dbReference type="Gene3D" id="1.20.120.50">
    <property type="entry name" value="Hemerythrin-like"/>
    <property type="match status" value="1"/>
</dbReference>
<dbReference type="NCBIfam" id="NF033749">
    <property type="entry name" value="bact_hemeryth"/>
    <property type="match status" value="1"/>
</dbReference>
<gene>
    <name evidence="6" type="ORF">HPTL_1703</name>
</gene>
<evidence type="ECO:0000256" key="4">
    <source>
        <dbReference type="ARBA" id="ARBA00023004"/>
    </source>
</evidence>
<dbReference type="OrthoDB" id="5296936at2"/>
<proteinExistence type="inferred from homology"/>
<dbReference type="InterPro" id="IPR012827">
    <property type="entry name" value="Hemerythrin_metal-bd"/>
</dbReference>
<comment type="similarity">
    <text evidence="1">Belongs to the hemerythrin family.</text>
</comment>
<evidence type="ECO:0000313" key="7">
    <source>
        <dbReference type="Proteomes" id="UP000262004"/>
    </source>
</evidence>
<keyword evidence="2" id="KW-0561">Oxygen transport</keyword>
<evidence type="ECO:0000259" key="5">
    <source>
        <dbReference type="Pfam" id="PF01814"/>
    </source>
</evidence>
<dbReference type="Pfam" id="PF01814">
    <property type="entry name" value="Hemerythrin"/>
    <property type="match status" value="1"/>
</dbReference>
<dbReference type="InterPro" id="IPR016131">
    <property type="entry name" value="Haemerythrin_Fe_BS"/>
</dbReference>
<dbReference type="GO" id="GO:0046872">
    <property type="term" value="F:metal ion binding"/>
    <property type="evidence" value="ECO:0007669"/>
    <property type="project" value="UniProtKB-KW"/>
</dbReference>
<accession>A0A2Z6DZK5</accession>
<evidence type="ECO:0000256" key="1">
    <source>
        <dbReference type="ARBA" id="ARBA00010587"/>
    </source>
</evidence>
<dbReference type="KEGG" id="htl:HPTL_1703"/>
<reference evidence="6 7" key="1">
    <citation type="submission" date="2018-04" db="EMBL/GenBank/DDBJ databases">
        <title>Complete genome sequence of Hydrogenophilus thermoluteolus TH-1.</title>
        <authorList>
            <person name="Arai H."/>
        </authorList>
    </citation>
    <scope>NUCLEOTIDE SEQUENCE [LARGE SCALE GENOMIC DNA]</scope>
    <source>
        <strain evidence="6 7">TH-1</strain>
    </source>
</reference>
<dbReference type="RefSeq" id="WP_119335640.1">
    <property type="nucleotide sequence ID" value="NZ_AP018558.1"/>
</dbReference>
<keyword evidence="4" id="KW-0408">Iron</keyword>
<dbReference type="PANTHER" id="PTHR37164:SF1">
    <property type="entry name" value="BACTERIOHEMERYTHRIN"/>
    <property type="match status" value="1"/>
</dbReference>
<evidence type="ECO:0000256" key="3">
    <source>
        <dbReference type="ARBA" id="ARBA00022723"/>
    </source>
</evidence>
<dbReference type="EMBL" id="AP018558">
    <property type="protein sequence ID" value="BBD77961.1"/>
    <property type="molecule type" value="Genomic_DNA"/>
</dbReference>
<dbReference type="PROSITE" id="PS00550">
    <property type="entry name" value="HEMERYTHRINS"/>
    <property type="match status" value="1"/>
</dbReference>
<sequence>MANDKSGFTPLEWRPQLAVGHEKIDKDHKRLIELINEVQSLFVTHASMGVLTLALDALHDYTRDHFAREESVMRKIDYPHFHKHAQAHETLVRRLNDLTEKILLAHSQQTSADSLPKENKEALLQLLRDWLIHHVIQEDLKMRDYLLGAAV</sequence>
<dbReference type="InterPro" id="IPR035938">
    <property type="entry name" value="Hemerythrin-like_sf"/>
</dbReference>